<evidence type="ECO:0000313" key="12">
    <source>
        <dbReference type="EMBL" id="XDP45195.1"/>
    </source>
</evidence>
<dbReference type="GO" id="GO:0006235">
    <property type="term" value="P:dTTP biosynthetic process"/>
    <property type="evidence" value="ECO:0007669"/>
    <property type="project" value="UniProtKB-UniRule"/>
</dbReference>
<reference evidence="12" key="1">
    <citation type="submission" date="2024-07" db="EMBL/GenBank/DDBJ databases">
        <authorList>
            <person name="fu j."/>
        </authorList>
    </citation>
    <scope>NUCLEOTIDE SEQUENCE</scope>
    <source>
        <strain evidence="12">P10A9</strain>
    </source>
</reference>
<evidence type="ECO:0000256" key="4">
    <source>
        <dbReference type="ARBA" id="ARBA00022679"/>
    </source>
</evidence>
<dbReference type="GO" id="GO:0006233">
    <property type="term" value="P:dTDP biosynthetic process"/>
    <property type="evidence" value="ECO:0007669"/>
    <property type="project" value="InterPro"/>
</dbReference>
<organism evidence="12">
    <name type="scientific">Sinomonas puerhi</name>
    <dbReference type="NCBI Taxonomy" id="3238584"/>
    <lineage>
        <taxon>Bacteria</taxon>
        <taxon>Bacillati</taxon>
        <taxon>Actinomycetota</taxon>
        <taxon>Actinomycetes</taxon>
        <taxon>Micrococcales</taxon>
        <taxon>Micrococcaceae</taxon>
        <taxon>Sinomonas</taxon>
    </lineage>
</organism>
<evidence type="ECO:0000256" key="7">
    <source>
        <dbReference type="ARBA" id="ARBA00022777"/>
    </source>
</evidence>
<evidence type="ECO:0000256" key="8">
    <source>
        <dbReference type="ARBA" id="ARBA00022840"/>
    </source>
</evidence>
<keyword evidence="4 10" id="KW-0808">Transferase</keyword>
<dbReference type="KEGG" id="spue:AB5L97_18335"/>
<dbReference type="GO" id="GO:0004798">
    <property type="term" value="F:dTMP kinase activity"/>
    <property type="evidence" value="ECO:0007669"/>
    <property type="project" value="UniProtKB-UniRule"/>
</dbReference>
<dbReference type="InterPro" id="IPR018094">
    <property type="entry name" value="Thymidylate_kinase"/>
</dbReference>
<dbReference type="Gene3D" id="3.40.50.300">
    <property type="entry name" value="P-loop containing nucleotide triphosphate hydrolases"/>
    <property type="match status" value="1"/>
</dbReference>
<dbReference type="Pfam" id="PF02223">
    <property type="entry name" value="Thymidylate_kin"/>
    <property type="match status" value="1"/>
</dbReference>
<comment type="function">
    <text evidence="10">Phosphorylation of dTMP to form dTDP in both de novo and salvage pathways of dTTP synthesis.</text>
</comment>
<dbReference type="GO" id="GO:0005524">
    <property type="term" value="F:ATP binding"/>
    <property type="evidence" value="ECO:0007669"/>
    <property type="project" value="UniProtKB-UniRule"/>
</dbReference>
<feature type="domain" description="Thymidylate kinase-like" evidence="11">
    <location>
        <begin position="11"/>
        <end position="199"/>
    </location>
</feature>
<dbReference type="CDD" id="cd01672">
    <property type="entry name" value="TMPK"/>
    <property type="match status" value="1"/>
</dbReference>
<accession>A0AB39L318</accession>
<protein>
    <recommendedName>
        <fullName evidence="3 10">Thymidylate kinase</fullName>
        <ecNumber evidence="2 10">2.7.4.9</ecNumber>
    </recommendedName>
    <alternativeName>
        <fullName evidence="10">dTMP kinase</fullName>
    </alternativeName>
</protein>
<keyword evidence="6 10" id="KW-0547">Nucleotide-binding</keyword>
<keyword evidence="8 10" id="KW-0067">ATP-binding</keyword>
<dbReference type="InterPro" id="IPR027417">
    <property type="entry name" value="P-loop_NTPase"/>
</dbReference>
<dbReference type="AlphaFoldDB" id="A0AB39L318"/>
<dbReference type="PANTHER" id="PTHR10344:SF4">
    <property type="entry name" value="UMP-CMP KINASE 2, MITOCHONDRIAL"/>
    <property type="match status" value="1"/>
</dbReference>
<evidence type="ECO:0000256" key="1">
    <source>
        <dbReference type="ARBA" id="ARBA00009776"/>
    </source>
</evidence>
<dbReference type="RefSeq" id="WP_369045764.1">
    <property type="nucleotide sequence ID" value="NZ_CP163302.1"/>
</dbReference>
<dbReference type="EC" id="2.7.4.9" evidence="2 10"/>
<dbReference type="EMBL" id="CP163302">
    <property type="protein sequence ID" value="XDP45195.1"/>
    <property type="molecule type" value="Genomic_DNA"/>
</dbReference>
<sequence>MTMSRGRFIVFEGIDASGKSTQVKLLSEYLESLGEAVHVTAEPTAGPVGSLIRQAFAERVPLDDRTIAALFVADRVDHLTNSHDGILDLIARGVTVICDRYYLSSLAYHAGDVDASWIEHSNSISTDLLRPDLTVYIDVDPDVAGSRLMERRERIDKFEVRDRLLSAYKNYEDALPAAARRESVVRVAGDRPREEVFNDVIHAVQSAGLVSV</sequence>
<dbReference type="NCBIfam" id="TIGR00041">
    <property type="entry name" value="DTMP_kinase"/>
    <property type="match status" value="1"/>
</dbReference>
<dbReference type="HAMAP" id="MF_00165">
    <property type="entry name" value="Thymidylate_kinase"/>
    <property type="match status" value="1"/>
</dbReference>
<evidence type="ECO:0000256" key="6">
    <source>
        <dbReference type="ARBA" id="ARBA00022741"/>
    </source>
</evidence>
<evidence type="ECO:0000256" key="10">
    <source>
        <dbReference type="HAMAP-Rule" id="MF_00165"/>
    </source>
</evidence>
<evidence type="ECO:0000256" key="3">
    <source>
        <dbReference type="ARBA" id="ARBA00017144"/>
    </source>
</evidence>
<evidence type="ECO:0000259" key="11">
    <source>
        <dbReference type="Pfam" id="PF02223"/>
    </source>
</evidence>
<gene>
    <name evidence="10 12" type="primary">tmk</name>
    <name evidence="12" type="ORF">AB5L97_18335</name>
</gene>
<dbReference type="GO" id="GO:0005737">
    <property type="term" value="C:cytoplasm"/>
    <property type="evidence" value="ECO:0007669"/>
    <property type="project" value="TreeGrafter"/>
</dbReference>
<dbReference type="SUPFAM" id="SSF52540">
    <property type="entry name" value="P-loop containing nucleoside triphosphate hydrolases"/>
    <property type="match status" value="1"/>
</dbReference>
<evidence type="ECO:0000256" key="5">
    <source>
        <dbReference type="ARBA" id="ARBA00022727"/>
    </source>
</evidence>
<comment type="similarity">
    <text evidence="1 10">Belongs to the thymidylate kinase family.</text>
</comment>
<proteinExistence type="inferred from homology"/>
<dbReference type="PANTHER" id="PTHR10344">
    <property type="entry name" value="THYMIDYLATE KINASE"/>
    <property type="match status" value="1"/>
</dbReference>
<name>A0AB39L318_9MICC</name>
<dbReference type="GO" id="GO:0006227">
    <property type="term" value="P:dUDP biosynthetic process"/>
    <property type="evidence" value="ECO:0007669"/>
    <property type="project" value="TreeGrafter"/>
</dbReference>
<keyword evidence="5 10" id="KW-0545">Nucleotide biosynthesis</keyword>
<evidence type="ECO:0000256" key="2">
    <source>
        <dbReference type="ARBA" id="ARBA00012980"/>
    </source>
</evidence>
<keyword evidence="7 10" id="KW-0418">Kinase</keyword>
<feature type="binding site" evidence="10">
    <location>
        <begin position="13"/>
        <end position="20"/>
    </location>
    <ligand>
        <name>ATP</name>
        <dbReference type="ChEBI" id="CHEBI:30616"/>
    </ligand>
</feature>
<dbReference type="InterPro" id="IPR039430">
    <property type="entry name" value="Thymidylate_kin-like_dom"/>
</dbReference>
<evidence type="ECO:0000256" key="9">
    <source>
        <dbReference type="ARBA" id="ARBA00048743"/>
    </source>
</evidence>
<comment type="catalytic activity">
    <reaction evidence="9 10">
        <text>dTMP + ATP = dTDP + ADP</text>
        <dbReference type="Rhea" id="RHEA:13517"/>
        <dbReference type="ChEBI" id="CHEBI:30616"/>
        <dbReference type="ChEBI" id="CHEBI:58369"/>
        <dbReference type="ChEBI" id="CHEBI:63528"/>
        <dbReference type="ChEBI" id="CHEBI:456216"/>
        <dbReference type="EC" id="2.7.4.9"/>
    </reaction>
</comment>